<dbReference type="SMART" id="SM00327">
    <property type="entry name" value="VWA"/>
    <property type="match status" value="1"/>
</dbReference>
<name>A0A1V9G8K9_9BACT</name>
<sequence>MNYRFQHIEYLIALATIPLIVLLYFQLLYWKKNTIKKIGDPKLVQALIANYSPINFLLKFMFFALALTAVIIAAANLQKPGAMENVQRKGVDVVIAMDVSKSMLAEDIKPNRLERARQLVYKLMDQLPNDRVGLVLFAGRAYLQMPLTTDHGAAHMYIQQAGPEVVPTQGTVISEALRASNSAFNSKERKFKSIVLITDGEDHDPQAVPLAQQLAQDGVMINTVGIGSAEGAPIMDPATNTYKKDETGNTVVSRLNETELQQLAGATRGVYVKLNDVDATVNAITKQLSTIESSSLDDNAFRDYKNYFQWFLAIAFVFLLIEFFLPERKLKAA</sequence>
<dbReference type="PANTHER" id="PTHR22550:SF5">
    <property type="entry name" value="LEUCINE ZIPPER PROTEIN 4"/>
    <property type="match status" value="1"/>
</dbReference>
<feature type="transmembrane region" description="Helical" evidence="5">
    <location>
        <begin position="307"/>
        <end position="325"/>
    </location>
</feature>
<evidence type="ECO:0000256" key="1">
    <source>
        <dbReference type="ARBA" id="ARBA00022475"/>
    </source>
</evidence>
<evidence type="ECO:0000259" key="6">
    <source>
        <dbReference type="PROSITE" id="PS50234"/>
    </source>
</evidence>
<keyword evidence="4 5" id="KW-0472">Membrane</keyword>
<dbReference type="PANTHER" id="PTHR22550">
    <property type="entry name" value="SPORE GERMINATION PROTEIN"/>
    <property type="match status" value="1"/>
</dbReference>
<comment type="caution">
    <text evidence="7">The sequence shown here is derived from an EMBL/GenBank/DDBJ whole genome shotgun (WGS) entry which is preliminary data.</text>
</comment>
<gene>
    <name evidence="7" type="ORF">A3860_00925</name>
</gene>
<evidence type="ECO:0000313" key="7">
    <source>
        <dbReference type="EMBL" id="OQP66953.1"/>
    </source>
</evidence>
<dbReference type="Gene3D" id="3.40.50.410">
    <property type="entry name" value="von Willebrand factor, type A domain"/>
    <property type="match status" value="1"/>
</dbReference>
<dbReference type="RefSeq" id="WP_081144653.1">
    <property type="nucleotide sequence ID" value="NZ_LVYD01000001.1"/>
</dbReference>
<evidence type="ECO:0000256" key="4">
    <source>
        <dbReference type="ARBA" id="ARBA00023136"/>
    </source>
</evidence>
<dbReference type="PROSITE" id="PS50234">
    <property type="entry name" value="VWFA"/>
    <property type="match status" value="1"/>
</dbReference>
<keyword evidence="2 5" id="KW-0812">Transmembrane</keyword>
<protein>
    <recommendedName>
        <fullName evidence="6">VWFA domain-containing protein</fullName>
    </recommendedName>
</protein>
<dbReference type="Pfam" id="PF13519">
    <property type="entry name" value="VWA_2"/>
    <property type="match status" value="1"/>
</dbReference>
<evidence type="ECO:0000313" key="8">
    <source>
        <dbReference type="Proteomes" id="UP000192796"/>
    </source>
</evidence>
<feature type="domain" description="VWFA" evidence="6">
    <location>
        <begin position="92"/>
        <end position="288"/>
    </location>
</feature>
<dbReference type="InterPro" id="IPR036465">
    <property type="entry name" value="vWFA_dom_sf"/>
</dbReference>
<dbReference type="SUPFAM" id="SSF53300">
    <property type="entry name" value="vWA-like"/>
    <property type="match status" value="1"/>
</dbReference>
<dbReference type="EMBL" id="LVYD01000001">
    <property type="protein sequence ID" value="OQP66953.1"/>
    <property type="molecule type" value="Genomic_DNA"/>
</dbReference>
<dbReference type="AlphaFoldDB" id="A0A1V9G8K9"/>
<keyword evidence="1" id="KW-1003">Cell membrane</keyword>
<reference evidence="7 8" key="1">
    <citation type="submission" date="2016-03" db="EMBL/GenBank/DDBJ databases">
        <title>Niastella vici sp. nov., isolated from farmland soil.</title>
        <authorList>
            <person name="Chen L."/>
            <person name="Wang D."/>
            <person name="Yang S."/>
            <person name="Wang G."/>
        </authorList>
    </citation>
    <scope>NUCLEOTIDE SEQUENCE [LARGE SCALE GENOMIC DNA]</scope>
    <source>
        <strain evidence="7 8">DJ57</strain>
    </source>
</reference>
<dbReference type="InterPro" id="IPR050768">
    <property type="entry name" value="UPF0353/GerABKA_families"/>
</dbReference>
<evidence type="ECO:0000256" key="3">
    <source>
        <dbReference type="ARBA" id="ARBA00022989"/>
    </source>
</evidence>
<accession>A0A1V9G8K9</accession>
<evidence type="ECO:0000256" key="5">
    <source>
        <dbReference type="SAM" id="Phobius"/>
    </source>
</evidence>
<dbReference type="OrthoDB" id="6206554at2"/>
<feature type="transmembrane region" description="Helical" evidence="5">
    <location>
        <begin position="12"/>
        <end position="30"/>
    </location>
</feature>
<dbReference type="STRING" id="1703345.A3860_00925"/>
<proteinExistence type="predicted"/>
<feature type="transmembrane region" description="Helical" evidence="5">
    <location>
        <begin position="56"/>
        <end position="77"/>
    </location>
</feature>
<dbReference type="InterPro" id="IPR002035">
    <property type="entry name" value="VWF_A"/>
</dbReference>
<keyword evidence="3 5" id="KW-1133">Transmembrane helix</keyword>
<dbReference type="Proteomes" id="UP000192796">
    <property type="component" value="Unassembled WGS sequence"/>
</dbReference>
<keyword evidence="8" id="KW-1185">Reference proteome</keyword>
<organism evidence="7 8">
    <name type="scientific">Niastella vici</name>
    <dbReference type="NCBI Taxonomy" id="1703345"/>
    <lineage>
        <taxon>Bacteria</taxon>
        <taxon>Pseudomonadati</taxon>
        <taxon>Bacteroidota</taxon>
        <taxon>Chitinophagia</taxon>
        <taxon>Chitinophagales</taxon>
        <taxon>Chitinophagaceae</taxon>
        <taxon>Niastella</taxon>
    </lineage>
</organism>
<evidence type="ECO:0000256" key="2">
    <source>
        <dbReference type="ARBA" id="ARBA00022692"/>
    </source>
</evidence>